<reference evidence="1" key="2">
    <citation type="journal article" date="2021" name="PeerJ">
        <title>Extensive microbial diversity within the chicken gut microbiome revealed by metagenomics and culture.</title>
        <authorList>
            <person name="Gilroy R."/>
            <person name="Ravi A."/>
            <person name="Getino M."/>
            <person name="Pursley I."/>
            <person name="Horton D.L."/>
            <person name="Alikhan N.F."/>
            <person name="Baker D."/>
            <person name="Gharbi K."/>
            <person name="Hall N."/>
            <person name="Watson M."/>
            <person name="Adriaenssens E.M."/>
            <person name="Foster-Nyarko E."/>
            <person name="Jarju S."/>
            <person name="Secka A."/>
            <person name="Antonio M."/>
            <person name="Oren A."/>
            <person name="Chaudhuri R.R."/>
            <person name="La Ragione R."/>
            <person name="Hildebrand F."/>
            <person name="Pallen M.J."/>
        </authorList>
    </citation>
    <scope>NUCLEOTIDE SEQUENCE</scope>
    <source>
        <strain evidence="1">11687</strain>
    </source>
</reference>
<comment type="caution">
    <text evidence="1">The sequence shown here is derived from an EMBL/GenBank/DDBJ whole genome shotgun (WGS) entry which is preliminary data.</text>
</comment>
<dbReference type="AlphaFoldDB" id="A0A9D1MEK3"/>
<evidence type="ECO:0000313" key="2">
    <source>
        <dbReference type="Proteomes" id="UP000824081"/>
    </source>
</evidence>
<proteinExistence type="predicted"/>
<dbReference type="Proteomes" id="UP000824081">
    <property type="component" value="Unassembled WGS sequence"/>
</dbReference>
<protein>
    <submittedName>
        <fullName evidence="1">Uncharacterized protein</fullName>
    </submittedName>
</protein>
<organism evidence="1 2">
    <name type="scientific">Candidatus Scatosoma pullistercoris</name>
    <dbReference type="NCBI Taxonomy" id="2840934"/>
    <lineage>
        <taxon>Bacteria</taxon>
        <taxon>Bacillati</taxon>
        <taxon>Bacillota</taxon>
        <taxon>Clostridia</taxon>
        <taxon>Candidatus Scatosoma</taxon>
    </lineage>
</organism>
<accession>A0A9D1MEK3</accession>
<evidence type="ECO:0000313" key="1">
    <source>
        <dbReference type="EMBL" id="HIU58796.1"/>
    </source>
</evidence>
<dbReference type="EMBL" id="DVMZ01000050">
    <property type="protein sequence ID" value="HIU58796.1"/>
    <property type="molecule type" value="Genomic_DNA"/>
</dbReference>
<sequence>MANYFRITAYHPDKNICAVFDSNGRFEKLWQFSAYLVQKGFRIAEVGTDGQFHAGNLPKASASENLIVRACAKGEPKKGSRTVTVSGKYYTPLG</sequence>
<name>A0A9D1MEK3_9FIRM</name>
<gene>
    <name evidence="1" type="ORF">IAC57_01715</name>
</gene>
<reference evidence="1" key="1">
    <citation type="submission" date="2020-10" db="EMBL/GenBank/DDBJ databases">
        <authorList>
            <person name="Gilroy R."/>
        </authorList>
    </citation>
    <scope>NUCLEOTIDE SEQUENCE</scope>
    <source>
        <strain evidence="1">11687</strain>
    </source>
</reference>